<keyword evidence="4" id="KW-0067">ATP-binding</keyword>
<comment type="caution">
    <text evidence="6">The sequence shown here is derived from an EMBL/GenBank/DDBJ whole genome shotgun (WGS) entry which is preliminary data.</text>
</comment>
<dbReference type="CDD" id="cd03214">
    <property type="entry name" value="ABC_Iron-Siderophores_B12_Hemin"/>
    <property type="match status" value="1"/>
</dbReference>
<sequence>MKIKVLNVSFAYNSIPTLKNVSFEVSEGEVVYVVGPNGAGKTTLLKVVASMLKPKSGAVYIDGRDSRNYDARELAKVFAYANARVNDTLPTTVAEFLATGRYPHQKPLQIFESYEDLKFIEGVVKELNIEHLMSKKLSQLSSGELQRVIIARALIQQPKVLLLDEPSAFLDIRYRLEVLSYVNKVVKTRGLASLIAIHDLYLASTYADKAILMSNGEIIAAGKPEDVFREDLIESVYKVKVRIVDVNNRKVVLPIEVIY</sequence>
<evidence type="ECO:0000256" key="3">
    <source>
        <dbReference type="ARBA" id="ARBA00022741"/>
    </source>
</evidence>
<protein>
    <recommendedName>
        <fullName evidence="5">ABC transporter domain-containing protein</fullName>
    </recommendedName>
</protein>
<feature type="domain" description="ABC transporter" evidence="5">
    <location>
        <begin position="3"/>
        <end position="240"/>
    </location>
</feature>
<keyword evidence="2" id="KW-0813">Transport</keyword>
<dbReference type="EMBL" id="NBVN01000001">
    <property type="protein sequence ID" value="PUA33998.1"/>
    <property type="molecule type" value="Genomic_DNA"/>
</dbReference>
<dbReference type="SUPFAM" id="SSF52540">
    <property type="entry name" value="P-loop containing nucleoside triphosphate hydrolases"/>
    <property type="match status" value="1"/>
</dbReference>
<evidence type="ECO:0000259" key="5">
    <source>
        <dbReference type="PROSITE" id="PS50893"/>
    </source>
</evidence>
<evidence type="ECO:0000313" key="7">
    <source>
        <dbReference type="Proteomes" id="UP000244093"/>
    </source>
</evidence>
<organism evidence="6 7">
    <name type="scientific">Zestosphaera tikiterensis</name>
    <dbReference type="NCBI Taxonomy" id="1973259"/>
    <lineage>
        <taxon>Archaea</taxon>
        <taxon>Thermoproteota</taxon>
        <taxon>Thermoprotei</taxon>
        <taxon>Desulfurococcales</taxon>
        <taxon>Desulfurococcaceae</taxon>
        <taxon>Zestosphaera</taxon>
    </lineage>
</organism>
<reference evidence="6 7" key="1">
    <citation type="journal article" date="2018" name="Syst. Appl. Microbiol.">
        <title>A new symbiotic nanoarchaeote (Candidatus Nanoclepta minutus) and its host (Zestosphaera tikiterensis gen. nov., sp. nov.) from a New Zealand hot spring.</title>
        <authorList>
            <person name="St John E."/>
            <person name="Liu Y."/>
            <person name="Podar M."/>
            <person name="Stott M.B."/>
            <person name="Meneghin J."/>
            <person name="Chen Z."/>
            <person name="Lagutin K."/>
            <person name="Mitchell K."/>
            <person name="Reysenbach A.L."/>
        </authorList>
    </citation>
    <scope>NUCLEOTIDE SEQUENCE [LARGE SCALE GENOMIC DNA]</scope>
    <source>
        <strain evidence="6">NZ3</strain>
    </source>
</reference>
<dbReference type="SMART" id="SM00382">
    <property type="entry name" value="AAA"/>
    <property type="match status" value="1"/>
</dbReference>
<dbReference type="PROSITE" id="PS00211">
    <property type="entry name" value="ABC_TRANSPORTER_1"/>
    <property type="match status" value="1"/>
</dbReference>
<dbReference type="FunFam" id="3.40.50.300:FF:000134">
    <property type="entry name" value="Iron-enterobactin ABC transporter ATP-binding protein"/>
    <property type="match status" value="1"/>
</dbReference>
<accession>A0A2R7Y8X7</accession>
<dbReference type="Pfam" id="PF00005">
    <property type="entry name" value="ABC_tran"/>
    <property type="match status" value="1"/>
</dbReference>
<evidence type="ECO:0000256" key="4">
    <source>
        <dbReference type="ARBA" id="ARBA00022840"/>
    </source>
</evidence>
<comment type="similarity">
    <text evidence="1">Belongs to the ABC transporter superfamily.</text>
</comment>
<proteinExistence type="inferred from homology"/>
<dbReference type="PANTHER" id="PTHR42734">
    <property type="entry name" value="METAL TRANSPORT SYSTEM ATP-BINDING PROTEIN TM_0124-RELATED"/>
    <property type="match status" value="1"/>
</dbReference>
<dbReference type="Proteomes" id="UP000244093">
    <property type="component" value="Unassembled WGS sequence"/>
</dbReference>
<dbReference type="InterPro" id="IPR027417">
    <property type="entry name" value="P-loop_NTPase"/>
</dbReference>
<dbReference type="InterPro" id="IPR003439">
    <property type="entry name" value="ABC_transporter-like_ATP-bd"/>
</dbReference>
<dbReference type="PROSITE" id="PS50893">
    <property type="entry name" value="ABC_TRANSPORTER_2"/>
    <property type="match status" value="1"/>
</dbReference>
<evidence type="ECO:0000256" key="1">
    <source>
        <dbReference type="ARBA" id="ARBA00005417"/>
    </source>
</evidence>
<dbReference type="InterPro" id="IPR050153">
    <property type="entry name" value="Metal_Ion_Import_ABC"/>
</dbReference>
<name>A0A2R7Y8X7_9CREN</name>
<dbReference type="GO" id="GO:0016887">
    <property type="term" value="F:ATP hydrolysis activity"/>
    <property type="evidence" value="ECO:0007669"/>
    <property type="project" value="InterPro"/>
</dbReference>
<gene>
    <name evidence="6" type="ORF">B7O98_00875</name>
</gene>
<evidence type="ECO:0000256" key="2">
    <source>
        <dbReference type="ARBA" id="ARBA00022448"/>
    </source>
</evidence>
<evidence type="ECO:0000313" key="6">
    <source>
        <dbReference type="EMBL" id="PUA33998.1"/>
    </source>
</evidence>
<dbReference type="Gene3D" id="3.40.50.300">
    <property type="entry name" value="P-loop containing nucleotide triphosphate hydrolases"/>
    <property type="match status" value="1"/>
</dbReference>
<dbReference type="GO" id="GO:0005524">
    <property type="term" value="F:ATP binding"/>
    <property type="evidence" value="ECO:0007669"/>
    <property type="project" value="UniProtKB-KW"/>
</dbReference>
<keyword evidence="3" id="KW-0547">Nucleotide-binding</keyword>
<dbReference type="AlphaFoldDB" id="A0A2R7Y8X7"/>
<dbReference type="InterPro" id="IPR003593">
    <property type="entry name" value="AAA+_ATPase"/>
</dbReference>
<dbReference type="PANTHER" id="PTHR42734:SF6">
    <property type="entry name" value="MOLYBDATE IMPORT ATP-BINDING PROTEIN MOLC"/>
    <property type="match status" value="1"/>
</dbReference>
<dbReference type="InterPro" id="IPR017871">
    <property type="entry name" value="ABC_transporter-like_CS"/>
</dbReference>